<reference evidence="2 3" key="1">
    <citation type="submission" date="2019-03" db="EMBL/GenBank/DDBJ databases">
        <authorList>
            <person name="Kim M.K.M."/>
        </authorList>
    </citation>
    <scope>NUCLEOTIDE SEQUENCE [LARGE SCALE GENOMIC DNA]</scope>
    <source>
        <strain evidence="2 3">17J68-15</strain>
    </source>
</reference>
<proteinExistence type="predicted"/>
<feature type="domain" description="Shedu protein SduA C-terminal" evidence="1">
    <location>
        <begin position="196"/>
        <end position="365"/>
    </location>
</feature>
<organism evidence="2 3">
    <name type="scientific">Flaviaesturariibacter aridisoli</name>
    <dbReference type="NCBI Taxonomy" id="2545761"/>
    <lineage>
        <taxon>Bacteria</taxon>
        <taxon>Pseudomonadati</taxon>
        <taxon>Bacteroidota</taxon>
        <taxon>Chitinophagia</taxon>
        <taxon>Chitinophagales</taxon>
        <taxon>Chitinophagaceae</taxon>
        <taxon>Flaviaestuariibacter</taxon>
    </lineage>
</organism>
<keyword evidence="3" id="KW-1185">Reference proteome</keyword>
<dbReference type="OrthoDB" id="784881at2"/>
<dbReference type="Pfam" id="PF14082">
    <property type="entry name" value="SduA_C"/>
    <property type="match status" value="1"/>
</dbReference>
<dbReference type="RefSeq" id="WP_131851298.1">
    <property type="nucleotide sequence ID" value="NZ_SKFH01000007.1"/>
</dbReference>
<evidence type="ECO:0000259" key="1">
    <source>
        <dbReference type="Pfam" id="PF14082"/>
    </source>
</evidence>
<name>A0A4R4E1N7_9BACT</name>
<protein>
    <submittedName>
        <fullName evidence="2">DUF4263 domain-containing protein</fullName>
    </submittedName>
</protein>
<dbReference type="Proteomes" id="UP000295164">
    <property type="component" value="Unassembled WGS sequence"/>
</dbReference>
<dbReference type="InterPro" id="IPR025359">
    <property type="entry name" value="SduA_C"/>
</dbReference>
<comment type="caution">
    <text evidence="2">The sequence shown here is derived from an EMBL/GenBank/DDBJ whole genome shotgun (WGS) entry which is preliminary data.</text>
</comment>
<gene>
    <name evidence="2" type="ORF">E0486_06290</name>
</gene>
<dbReference type="AlphaFoldDB" id="A0A4R4E1N7"/>
<dbReference type="EMBL" id="SKFH01000007">
    <property type="protein sequence ID" value="TCZ73279.1"/>
    <property type="molecule type" value="Genomic_DNA"/>
</dbReference>
<evidence type="ECO:0000313" key="3">
    <source>
        <dbReference type="Proteomes" id="UP000295164"/>
    </source>
</evidence>
<evidence type="ECO:0000313" key="2">
    <source>
        <dbReference type="EMBL" id="TCZ73279.1"/>
    </source>
</evidence>
<sequence length="390" mass="44559">MAALGSNNTNDEFLQNLREGFVYGNRFKNGIGSYFRRAFDEVTEQETGFTINVTSRIVVRATYISSNNEINGIELTKLDNGKTVQQISLTGLSTKGICEFLEFLTSADLKNLTGRFRVPVTFNDFDPEVEEAVRALCSRRDATNFLETLLKEDCVTSRDIVNTGYRKRSLNTFDRLVNEDDYWRVYAGEQGVSDHQEEKVIQHFLKNNPWIFGYGLDYRYLGIIQPEALLSNPSFDGSGGVITDFWMGDPRFTVFVELKRPGTSLFSSKNRSGSWRLSNELFWAVSQILEQKAAGTEKVKNTKYLPSGELNDQSAYDPKVILVIGRWKELNDASNPEEREIKRRTFELFRRDSRNIEILTFDELLERARFIAGSASSPELPDDDIQDLPF</sequence>
<accession>A0A4R4E1N7</accession>